<feature type="non-terminal residue" evidence="2">
    <location>
        <position position="1"/>
    </location>
</feature>
<sequence>PQSAHFSDHHHPRSLPLASKSDCRHQSQPSSLTILHQRAVPSSPSTLTAASPLVKPRRTATVDRRFCRLETRSHRVRSSFTLEQPREAISDRERKPIQSKRTSSVHVHGEQIPADACDSPQQSNFSPITTVSSVDFASGTFPTGSSSSIRNPSALVRRETQGRARSRLQPVPPLKRSSSRNTLALFNASEVSSPPSAFIWHPE</sequence>
<organism evidence="2 3">
    <name type="scientific">Striga asiatica</name>
    <name type="common">Asiatic witchweed</name>
    <name type="synonym">Buchnera asiatica</name>
    <dbReference type="NCBI Taxonomy" id="4170"/>
    <lineage>
        <taxon>Eukaryota</taxon>
        <taxon>Viridiplantae</taxon>
        <taxon>Streptophyta</taxon>
        <taxon>Embryophyta</taxon>
        <taxon>Tracheophyta</taxon>
        <taxon>Spermatophyta</taxon>
        <taxon>Magnoliopsida</taxon>
        <taxon>eudicotyledons</taxon>
        <taxon>Gunneridae</taxon>
        <taxon>Pentapetalae</taxon>
        <taxon>asterids</taxon>
        <taxon>lamiids</taxon>
        <taxon>Lamiales</taxon>
        <taxon>Orobanchaceae</taxon>
        <taxon>Buchnereae</taxon>
        <taxon>Striga</taxon>
    </lineage>
</organism>
<dbReference type="Proteomes" id="UP000325081">
    <property type="component" value="Unassembled WGS sequence"/>
</dbReference>
<dbReference type="AlphaFoldDB" id="A0A5A7NYG4"/>
<feature type="region of interest" description="Disordered" evidence="1">
    <location>
        <begin position="1"/>
        <end position="59"/>
    </location>
</feature>
<feature type="compositionally biased region" description="Polar residues" evidence="1">
    <location>
        <begin position="141"/>
        <end position="151"/>
    </location>
</feature>
<dbReference type="EMBL" id="BKCP01000225">
    <property type="protein sequence ID" value="GER25530.1"/>
    <property type="molecule type" value="Genomic_DNA"/>
</dbReference>
<feature type="compositionally biased region" description="Basic and acidic residues" evidence="1">
    <location>
        <begin position="85"/>
        <end position="96"/>
    </location>
</feature>
<name>A0A5A7NYG4_STRAF</name>
<feature type="region of interest" description="Disordered" evidence="1">
    <location>
        <begin position="85"/>
        <end position="109"/>
    </location>
</feature>
<proteinExistence type="predicted"/>
<evidence type="ECO:0000313" key="2">
    <source>
        <dbReference type="EMBL" id="GER25530.1"/>
    </source>
</evidence>
<evidence type="ECO:0000313" key="3">
    <source>
        <dbReference type="Proteomes" id="UP000325081"/>
    </source>
</evidence>
<evidence type="ECO:0000256" key="1">
    <source>
        <dbReference type="SAM" id="MobiDB-lite"/>
    </source>
</evidence>
<feature type="region of interest" description="Disordered" evidence="1">
    <location>
        <begin position="141"/>
        <end position="180"/>
    </location>
</feature>
<comment type="caution">
    <text evidence="2">The sequence shown here is derived from an EMBL/GenBank/DDBJ whole genome shotgun (WGS) entry which is preliminary data.</text>
</comment>
<feature type="compositionally biased region" description="Low complexity" evidence="1">
    <location>
        <begin position="41"/>
        <end position="53"/>
    </location>
</feature>
<keyword evidence="3" id="KW-1185">Reference proteome</keyword>
<gene>
    <name evidence="2" type="ORF">STAS_01118</name>
</gene>
<accession>A0A5A7NYG4</accession>
<reference evidence="3" key="1">
    <citation type="journal article" date="2019" name="Curr. Biol.">
        <title>Genome Sequence of Striga asiatica Provides Insight into the Evolution of Plant Parasitism.</title>
        <authorList>
            <person name="Yoshida S."/>
            <person name="Kim S."/>
            <person name="Wafula E.K."/>
            <person name="Tanskanen J."/>
            <person name="Kim Y.M."/>
            <person name="Honaas L."/>
            <person name="Yang Z."/>
            <person name="Spallek T."/>
            <person name="Conn C.E."/>
            <person name="Ichihashi Y."/>
            <person name="Cheong K."/>
            <person name="Cui S."/>
            <person name="Der J.P."/>
            <person name="Gundlach H."/>
            <person name="Jiao Y."/>
            <person name="Hori C."/>
            <person name="Ishida J.K."/>
            <person name="Kasahara H."/>
            <person name="Kiba T."/>
            <person name="Kim M.S."/>
            <person name="Koo N."/>
            <person name="Laohavisit A."/>
            <person name="Lee Y.H."/>
            <person name="Lumba S."/>
            <person name="McCourt P."/>
            <person name="Mortimer J.C."/>
            <person name="Mutuku J.M."/>
            <person name="Nomura T."/>
            <person name="Sasaki-Sekimoto Y."/>
            <person name="Seto Y."/>
            <person name="Wang Y."/>
            <person name="Wakatake T."/>
            <person name="Sakakibara H."/>
            <person name="Demura T."/>
            <person name="Yamaguchi S."/>
            <person name="Yoneyama K."/>
            <person name="Manabe R.I."/>
            <person name="Nelson D.C."/>
            <person name="Schulman A.H."/>
            <person name="Timko M.P."/>
            <person name="dePamphilis C.W."/>
            <person name="Choi D."/>
            <person name="Shirasu K."/>
        </authorList>
    </citation>
    <scope>NUCLEOTIDE SEQUENCE [LARGE SCALE GENOMIC DNA]</scope>
    <source>
        <strain evidence="3">cv. UVA1</strain>
    </source>
</reference>
<protein>
    <submittedName>
        <fullName evidence="2">RHO guanyl-nucleotide exchange factor 3</fullName>
    </submittedName>
</protein>